<dbReference type="InterPro" id="IPR050469">
    <property type="entry name" value="Diguanylate_Cyclase"/>
</dbReference>
<gene>
    <name evidence="3" type="ORF">F7O84_13440</name>
</gene>
<dbReference type="InterPro" id="IPR043128">
    <property type="entry name" value="Rev_trsase/Diguanyl_cyclase"/>
</dbReference>
<feature type="transmembrane region" description="Helical" evidence="1">
    <location>
        <begin position="107"/>
        <end position="124"/>
    </location>
</feature>
<accession>A0A7V7QKY8</accession>
<reference evidence="3 4" key="1">
    <citation type="submission" date="2019-09" db="EMBL/GenBank/DDBJ databases">
        <authorList>
            <person name="Valk L.C."/>
        </authorList>
    </citation>
    <scope>NUCLEOTIDE SEQUENCE [LARGE SCALE GENOMIC DNA]</scope>
    <source>
        <strain evidence="3">GalUA</strain>
    </source>
</reference>
<dbReference type="SMART" id="SM00267">
    <property type="entry name" value="GGDEF"/>
    <property type="match status" value="1"/>
</dbReference>
<dbReference type="GO" id="GO:1902201">
    <property type="term" value="P:negative regulation of bacterial-type flagellum-dependent cell motility"/>
    <property type="evidence" value="ECO:0007669"/>
    <property type="project" value="TreeGrafter"/>
</dbReference>
<evidence type="ECO:0000256" key="1">
    <source>
        <dbReference type="SAM" id="Phobius"/>
    </source>
</evidence>
<dbReference type="Proteomes" id="UP000461768">
    <property type="component" value="Unassembled WGS sequence"/>
</dbReference>
<dbReference type="RefSeq" id="WP_151146138.1">
    <property type="nucleotide sequence ID" value="NZ_WAGX01000005.1"/>
</dbReference>
<feature type="transmembrane region" description="Helical" evidence="1">
    <location>
        <begin position="144"/>
        <end position="163"/>
    </location>
</feature>
<feature type="domain" description="GGDEF" evidence="2">
    <location>
        <begin position="249"/>
        <end position="377"/>
    </location>
</feature>
<reference evidence="3 4" key="2">
    <citation type="submission" date="2020-02" db="EMBL/GenBank/DDBJ databases">
        <title>Candidatus Galacturonibacter soehngenii shows hetero-acetogenic catabolism of galacturonic acid but lacks a canonical carbon monoxide dehydrogenase/acetyl-CoA synthase complex.</title>
        <authorList>
            <person name="Diender M."/>
            <person name="Stouten G.R."/>
            <person name="Petersen J.F."/>
            <person name="Nielsen P.H."/>
            <person name="Dueholm M.S."/>
            <person name="Pronk J.T."/>
            <person name="Van Loosdrecht M.C.M."/>
        </authorList>
    </citation>
    <scope>NUCLEOTIDE SEQUENCE [LARGE SCALE GENOMIC DNA]</scope>
    <source>
        <strain evidence="3">GalUA</strain>
    </source>
</reference>
<keyword evidence="1" id="KW-0812">Transmembrane</keyword>
<comment type="caution">
    <text evidence="3">The sequence shown here is derived from an EMBL/GenBank/DDBJ whole genome shotgun (WGS) entry which is preliminary data.</text>
</comment>
<dbReference type="GO" id="GO:0005886">
    <property type="term" value="C:plasma membrane"/>
    <property type="evidence" value="ECO:0007669"/>
    <property type="project" value="TreeGrafter"/>
</dbReference>
<dbReference type="GO" id="GO:0043709">
    <property type="term" value="P:cell adhesion involved in single-species biofilm formation"/>
    <property type="evidence" value="ECO:0007669"/>
    <property type="project" value="TreeGrafter"/>
</dbReference>
<name>A0A7V7QKY8_9FIRM</name>
<organism evidence="3 4">
    <name type="scientific">Candidatus Galacturonatibacter soehngenii</name>
    <dbReference type="NCBI Taxonomy" id="2307010"/>
    <lineage>
        <taxon>Bacteria</taxon>
        <taxon>Bacillati</taxon>
        <taxon>Bacillota</taxon>
        <taxon>Clostridia</taxon>
        <taxon>Lachnospirales</taxon>
        <taxon>Lachnospiraceae</taxon>
        <taxon>Candidatus Galacturonatibacter</taxon>
    </lineage>
</organism>
<keyword evidence="4" id="KW-1185">Reference proteome</keyword>
<keyword evidence="1" id="KW-0472">Membrane</keyword>
<dbReference type="OrthoDB" id="9804955at2"/>
<dbReference type="PROSITE" id="PS50887">
    <property type="entry name" value="GGDEF"/>
    <property type="match status" value="1"/>
</dbReference>
<evidence type="ECO:0000259" key="2">
    <source>
        <dbReference type="PROSITE" id="PS50887"/>
    </source>
</evidence>
<feature type="transmembrane region" description="Helical" evidence="1">
    <location>
        <begin position="66"/>
        <end position="86"/>
    </location>
</feature>
<feature type="transmembrane region" description="Helical" evidence="1">
    <location>
        <begin position="175"/>
        <end position="193"/>
    </location>
</feature>
<evidence type="ECO:0000313" key="3">
    <source>
        <dbReference type="EMBL" id="KAB1438534.1"/>
    </source>
</evidence>
<proteinExistence type="predicted"/>
<dbReference type="GO" id="GO:0052621">
    <property type="term" value="F:diguanylate cyclase activity"/>
    <property type="evidence" value="ECO:0007669"/>
    <property type="project" value="TreeGrafter"/>
</dbReference>
<protein>
    <submittedName>
        <fullName evidence="3">GGDEF domain-containing protein</fullName>
    </submittedName>
</protein>
<dbReference type="NCBIfam" id="TIGR00254">
    <property type="entry name" value="GGDEF"/>
    <property type="match status" value="1"/>
</dbReference>
<dbReference type="InterPro" id="IPR029787">
    <property type="entry name" value="Nucleotide_cyclase"/>
</dbReference>
<evidence type="ECO:0000313" key="4">
    <source>
        <dbReference type="Proteomes" id="UP000461768"/>
    </source>
</evidence>
<dbReference type="CDD" id="cd01949">
    <property type="entry name" value="GGDEF"/>
    <property type="match status" value="1"/>
</dbReference>
<dbReference type="Gene3D" id="3.30.70.270">
    <property type="match status" value="1"/>
</dbReference>
<feature type="transmembrane region" description="Helical" evidence="1">
    <location>
        <begin position="6"/>
        <end position="25"/>
    </location>
</feature>
<dbReference type="PANTHER" id="PTHR45138">
    <property type="entry name" value="REGULATORY COMPONENTS OF SENSORY TRANSDUCTION SYSTEM"/>
    <property type="match status" value="1"/>
</dbReference>
<sequence length="377" mass="43551">MSEFLKIDINLIAFLILGFIFIMAKKRLDSGDPFNQAYLKIVPVILIQLIVEAVSCLVNRQGGELYVILSYLIHILLFILSATLVWRGYILIRKLFMSNQRMSKRKQFLFQLPLLVNVIIVLLSPKYHLVFYITNENVYQRGNLYFASGIVIYFYLICIVALLIKNKTKLGKHEFTLLMIFCFLPIIGGLVQALFYGALYMWSSTAFGLVVMFSFLQQRMVHLDYLTGVWSRGSFEFYIKKRLSDYDGDKLGIIYCDIDKLKEINDDYGHFEGDLAIKTATKIFKNSIRKTDIIVRMGGDEFIIVLEGVTVDILESTLDRINKAFENYNKISNKKYELSCSFGSDILNSNFDTIEQFIHHVDILMYENKKSKKGSLS</sequence>
<keyword evidence="1" id="KW-1133">Transmembrane helix</keyword>
<dbReference type="SUPFAM" id="SSF55073">
    <property type="entry name" value="Nucleotide cyclase"/>
    <property type="match status" value="1"/>
</dbReference>
<dbReference type="Pfam" id="PF00990">
    <property type="entry name" value="GGDEF"/>
    <property type="match status" value="1"/>
</dbReference>
<dbReference type="AlphaFoldDB" id="A0A7V7QKY8"/>
<dbReference type="PANTHER" id="PTHR45138:SF9">
    <property type="entry name" value="DIGUANYLATE CYCLASE DGCM-RELATED"/>
    <property type="match status" value="1"/>
</dbReference>
<dbReference type="EMBL" id="WAGX01000005">
    <property type="protein sequence ID" value="KAB1438534.1"/>
    <property type="molecule type" value="Genomic_DNA"/>
</dbReference>
<dbReference type="InterPro" id="IPR000160">
    <property type="entry name" value="GGDEF_dom"/>
</dbReference>